<organism evidence="1 2">
    <name type="scientific">Dokdonia pacifica</name>
    <dbReference type="NCBI Taxonomy" id="1627892"/>
    <lineage>
        <taxon>Bacteria</taxon>
        <taxon>Pseudomonadati</taxon>
        <taxon>Bacteroidota</taxon>
        <taxon>Flavobacteriia</taxon>
        <taxon>Flavobacteriales</taxon>
        <taxon>Flavobacteriaceae</taxon>
        <taxon>Dokdonia</taxon>
    </lineage>
</organism>
<name>A0A239ANG9_9FLAO</name>
<gene>
    <name evidence="1" type="ORF">SAMN06265376_1051</name>
</gene>
<dbReference type="AlphaFoldDB" id="A0A239ANG9"/>
<evidence type="ECO:0000313" key="2">
    <source>
        <dbReference type="Proteomes" id="UP000198379"/>
    </source>
</evidence>
<protein>
    <submittedName>
        <fullName evidence="1">Uncharacterized protein</fullName>
    </submittedName>
</protein>
<proteinExistence type="predicted"/>
<dbReference type="Proteomes" id="UP000198379">
    <property type="component" value="Unassembled WGS sequence"/>
</dbReference>
<evidence type="ECO:0000313" key="1">
    <source>
        <dbReference type="EMBL" id="SNR96594.1"/>
    </source>
</evidence>
<dbReference type="RefSeq" id="WP_089372261.1">
    <property type="nucleotide sequence ID" value="NZ_BMEP01000006.1"/>
</dbReference>
<sequence length="168" mass="19657">MKREIKISDFLKTGKFGTVEINDSIKTVIEKLGEPDGNINVSKPNKGIHYSMYELIFSNDKLESIQNDRFDPKYPELTEFENDKFKLNSEFLKADRIQRLGEIESELDKLNIEYNIIDYCDRKAIKTIGNVVIDFNDEVWSDNQNGFVKIENVKDYVLIGIRYYPNNE</sequence>
<accession>A0A239ANG9</accession>
<dbReference type="OrthoDB" id="658982at2"/>
<keyword evidence="2" id="KW-1185">Reference proteome</keyword>
<dbReference type="EMBL" id="FZNY01000005">
    <property type="protein sequence ID" value="SNR96594.1"/>
    <property type="molecule type" value="Genomic_DNA"/>
</dbReference>
<reference evidence="1 2" key="1">
    <citation type="submission" date="2017-06" db="EMBL/GenBank/DDBJ databases">
        <authorList>
            <person name="Kim H.J."/>
            <person name="Triplett B.A."/>
        </authorList>
    </citation>
    <scope>NUCLEOTIDE SEQUENCE [LARGE SCALE GENOMIC DNA]</scope>
    <source>
        <strain evidence="1 2">DSM 25597</strain>
    </source>
</reference>